<feature type="signal peptide" evidence="1">
    <location>
        <begin position="1"/>
        <end position="20"/>
    </location>
</feature>
<protein>
    <submittedName>
        <fullName evidence="2">Uncharacterized protein</fullName>
    </submittedName>
</protein>
<evidence type="ECO:0000313" key="2">
    <source>
        <dbReference type="EMBL" id="BFO76750.1"/>
    </source>
</evidence>
<gene>
    <name evidence="2" type="ORF">GTC17259_18000</name>
</gene>
<keyword evidence="1" id="KW-0732">Signal</keyword>
<sequence>MKKTFTLITLLLILVMTAQAADLWTGNVTYSNGKRLDGEKSIKITADQLADVKAGDKIIVDFTEYTEDPKTWRNVEIWRTDWHNGTLFDPFHITAGAEKATFVLDEEKAKIVKEEGFALAGTGYTVTKVALEADNGVLWEGSKDIASWQTVTVTKDKFVNAKAGYSLVATIENVGSNAQVSFVQNAAGWPALSANEAGGNVFKVKAEDNTVTFTLNEEAVTALKDKGLILTGMNYTVTSIVMTPTSGIRNSVYTSTDGVQRIYTLTGVQLKETDVKRLPKGIYIVNGKKIQVK</sequence>
<feature type="chain" id="PRO_5044217367" evidence="1">
    <location>
        <begin position="21"/>
        <end position="293"/>
    </location>
</feature>
<proteinExistence type="predicted"/>
<organism evidence="2">
    <name type="scientific">Prevotella sp. GTC17259</name>
    <dbReference type="NCBI Taxonomy" id="3236795"/>
    <lineage>
        <taxon>Bacteria</taxon>
        <taxon>Pseudomonadati</taxon>
        <taxon>Bacteroidota</taxon>
        <taxon>Bacteroidia</taxon>
        <taxon>Bacteroidales</taxon>
        <taxon>Prevotellaceae</taxon>
        <taxon>Prevotella</taxon>
    </lineage>
</organism>
<dbReference type="AlphaFoldDB" id="A0AB33J4H7"/>
<reference evidence="2" key="1">
    <citation type="submission" date="2024-07" db="EMBL/GenBank/DDBJ databases">
        <title>Complete genome sequence of Prevotella sp. YM-2024 GTC17259.</title>
        <authorList>
            <person name="Hayashi M."/>
            <person name="Muto Y."/>
            <person name="Tanaka K."/>
            <person name="Niwa H."/>
        </authorList>
    </citation>
    <scope>NUCLEOTIDE SEQUENCE</scope>
    <source>
        <strain evidence="2">GTC17259</strain>
    </source>
</reference>
<evidence type="ECO:0000256" key="1">
    <source>
        <dbReference type="SAM" id="SignalP"/>
    </source>
</evidence>
<name>A0AB33J4H7_9BACT</name>
<accession>A0AB33J4H7</accession>
<dbReference type="EMBL" id="AP035787">
    <property type="protein sequence ID" value="BFO76750.1"/>
    <property type="molecule type" value="Genomic_DNA"/>
</dbReference>